<evidence type="ECO:0000256" key="10">
    <source>
        <dbReference type="ARBA" id="ARBA00023175"/>
    </source>
</evidence>
<feature type="binding site" evidence="12">
    <location>
        <begin position="148"/>
        <end position="155"/>
    </location>
    <ligand>
        <name>ATP</name>
        <dbReference type="ChEBI" id="CHEBI:30616"/>
    </ligand>
</feature>
<dbReference type="GO" id="GO:0005524">
    <property type="term" value="F:ATP binding"/>
    <property type="evidence" value="ECO:0007669"/>
    <property type="project" value="UniProtKB-UniRule"/>
</dbReference>
<comment type="caution">
    <text evidence="18">The sequence shown here is derived from an EMBL/GenBank/DDBJ whole genome shotgun (WGS) entry which is preliminary data.</text>
</comment>
<dbReference type="PROSITE" id="PS51998">
    <property type="entry name" value="DEK_C"/>
    <property type="match status" value="1"/>
</dbReference>
<evidence type="ECO:0000256" key="9">
    <source>
        <dbReference type="ARBA" id="ARBA00023136"/>
    </source>
</evidence>
<dbReference type="Pfam" id="PF08766">
    <property type="entry name" value="DEK_C"/>
    <property type="match status" value="1"/>
</dbReference>
<dbReference type="Gene3D" id="3.40.850.10">
    <property type="entry name" value="Kinesin motor domain"/>
    <property type="match status" value="1"/>
</dbReference>
<feature type="domain" description="Cytochrome b5 heme-binding" evidence="15">
    <location>
        <begin position="947"/>
        <end position="1005"/>
    </location>
</feature>
<dbReference type="VEuPathDB" id="FungiDB:LCOR_06954.1"/>
<comment type="subcellular location">
    <subcellularLocation>
        <location evidence="1">Cell membrane</location>
        <topology evidence="1">Multi-pass membrane protein</topology>
    </subcellularLocation>
</comment>
<dbReference type="OrthoDB" id="370884at2759"/>
<evidence type="ECO:0000256" key="2">
    <source>
        <dbReference type="ARBA" id="ARBA00012543"/>
    </source>
</evidence>
<gene>
    <name evidence="18" type="ORF">LCOR_06954.1</name>
</gene>
<sequence length="1914" mass="218852">MKRRGYRFFLLYDPFTRLEAADNDAILYGMGKQKKRCDASNLSDLATLTTTVPNESDICGCLKARYEQRQQFTWMGSKQLVVLKEPHTMSMDNEHQMGLDYVADYKDTTSRQQEGKLMQRPPHIFELVNRAYFHMRRTGIDQVVTLCGVVGSGKTYARNMVTRQLVRLGSHKRESKIQTQFLHAQRVLDTFGNATTVQNNDASRFGYHAELQFNDRGRMVGAKIIHHLFDKERLSKTNEHNFTVFYQLVAGCSPEERNALQLQQDHQFRYLATTTKSTEATPDSLKQLKLSLKLAGFRREQVSRIMQLLAAILHLGDLTFLDPTNNQDAAYVKDVDQLNLIADFLGVDSRALENVLVFKTTMIRKDLTTLILNANQASTLRDELAKTLYALLFTWMVERVNSKLCVDDDGGGDSFHAFISVLDFPGLQKQSPSNDFYSFLVNVANVRIRKFTMDQLLTYQQQWYDNQGIDHLVTRVAPLTSIDKLTDLLERPSRGVCAVIESMTEKKKKKDISDTDMIDSLIKYNGNHDNFSIHNAPGSQQRQFAIQHFNDHQVVYDPNGFLVANRNQISVDFVSLFLGGVGMQSSWNAFIMELWQKDMLNIQTHPRNPDAIVSAQQNIKRAPSRRQSQRRQQQLKKKQNNEDHNNNNNNAATSIRQLHASFDEMIDSLKEANLWTVYCIQPNTKQQQAANFDTSCVIEQIRMFDMAHMARTSVTQHAICYTHHEFLERYNRPLQSLGLLYHDSLRSQLDNIAHDFNLSHSDAIIGDSRIFLSFDAWRMFEDQLRELEKREQGANKQQTQHAPQQDEISEAPPQQPSGSSYSDDEVYVQQHPSSDNNNDNSVYGSDSYTYDDMMLHNQQRSTEPDNLDETDEDESKQSAARRRWLFFVAICTGWIPSKCLIWCGAMKRKDVRIAWREKVTLCMLIALMCAVIIWFLVFFGELVCPHQAVYSDDELASNSQKDKAYVAIRGEVFDLTSFAPHHYPSNIIPMDTVLEYGGQDISDLFPMQVSALCDGVTGEVSPYVSLNYQVNLTDDNAQYHDFRYSSGFYQPDWYYQQMMMLRKNFKLGHMGYEPKAINDQASSETTQNGIKTTRKWAYIDNHIYDLTMYDMGGRYAAAPPDQQPPTDIDLNFMHPSVVALFRQKSGGDITKDWAELPLPAAVKRRQLVCLRNLFFVGMLDTRNSARCQFSTYLLLIVTCLLCAVIVFKFVAAFRIGSKRVPEELDKFVITQVTCYTEDDESLRKTINSLATLRYDDKRKLLFIICDGMIVGSGNDRPTPRIVLDILGVDSHVDPEPLSFFSVGEGQKQHNMGKIYSGLYETTGHVVPYLVVVKCGKPTERQKPGNRGKRDSQLILMEFLNCVHHDSPMSPLQLEMYHQMKNVIGVSPHLYEYVLMVDADTEVMPDSLSFMVSSMSHDSRIIGLCGETELNNRNASWISMIQVYEYFISHHMIKAFESLFSTVTCLPGCFTMYRIRSIDGRRALFCSSDIINDYHVNKVDTLHMKNLLYLGEDRYLTTLLLKHFPSYKTKFVSHAQCKTNAPDQWSVLVSQRRRWINSTIHNLGELVFLPRLCGFCCFSMRFVVLMDLISTLVMPAMVGYLGYLIYKLATMKDTIPILTIIVLGGTYGLQALLFIVKRRWEYIMWMLVSIFAIPVFWFYIPLYSYWHFDDFSWGNTRIVVGEKGKKIAVGEEEEFDPKSIPTMTWSKYEKMLLAEDYWSDGMSQGSSSNSRSSYTHHSRVRPPASTLLNNNSRDNLSMGYPPLSVVPSTTGFYTTEGGSIMMPSSASIPIMSIGYPPVSTGNMQQQPSHGSMNSFSHIQDHQPQRPQFMRMHSSATMIPDAAIDGSSLDDMQGGTDRPTNEEVLSQVKRILSTSDLTRVTKKQVREELQRVFGVSMATRKDYINSCIEGVLQGRL</sequence>
<feature type="transmembrane region" description="Helical" evidence="14">
    <location>
        <begin position="1642"/>
        <end position="1665"/>
    </location>
</feature>
<dbReference type="Gene3D" id="1.20.120.720">
    <property type="entry name" value="Myosin VI head, motor domain, U50 subdomain"/>
    <property type="match status" value="1"/>
</dbReference>
<dbReference type="InterPro" id="IPR004835">
    <property type="entry name" value="Chitin_synth"/>
</dbReference>
<dbReference type="GO" id="GO:0031505">
    <property type="term" value="P:fungal-type cell wall organization"/>
    <property type="evidence" value="ECO:0007669"/>
    <property type="project" value="TreeGrafter"/>
</dbReference>
<dbReference type="GO" id="GO:0030428">
    <property type="term" value="C:cell septum"/>
    <property type="evidence" value="ECO:0007669"/>
    <property type="project" value="TreeGrafter"/>
</dbReference>
<name>A0A068S1H0_9FUNG</name>
<dbReference type="SUPFAM" id="SSF55856">
    <property type="entry name" value="Cytochrome b5-like heme/steroid binding domain"/>
    <property type="match status" value="1"/>
</dbReference>
<evidence type="ECO:0000256" key="5">
    <source>
        <dbReference type="ARBA" id="ARBA00022679"/>
    </source>
</evidence>
<feature type="compositionally biased region" description="Basic residues" evidence="13">
    <location>
        <begin position="622"/>
        <end position="638"/>
    </location>
</feature>
<dbReference type="Gene3D" id="1.20.58.530">
    <property type="match status" value="1"/>
</dbReference>
<evidence type="ECO:0000256" key="6">
    <source>
        <dbReference type="ARBA" id="ARBA00022692"/>
    </source>
</evidence>
<evidence type="ECO:0000256" key="3">
    <source>
        <dbReference type="ARBA" id="ARBA00022475"/>
    </source>
</evidence>
<dbReference type="Gene3D" id="1.10.10.820">
    <property type="match status" value="1"/>
</dbReference>
<evidence type="ECO:0000256" key="7">
    <source>
        <dbReference type="ARBA" id="ARBA00022989"/>
    </source>
</evidence>
<feature type="transmembrane region" description="Helical" evidence="14">
    <location>
        <begin position="1614"/>
        <end position="1635"/>
    </location>
</feature>
<proteinExistence type="inferred from homology"/>
<dbReference type="Pfam" id="PF00063">
    <property type="entry name" value="Myosin_head"/>
    <property type="match status" value="1"/>
</dbReference>
<keyword evidence="10 12" id="KW-0505">Motor protein</keyword>
<dbReference type="STRING" id="1263082.A0A068S1H0"/>
<keyword evidence="5" id="KW-0808">Transferase</keyword>
<evidence type="ECO:0000313" key="18">
    <source>
        <dbReference type="EMBL" id="CDH55850.1"/>
    </source>
</evidence>
<dbReference type="InterPro" id="IPR001609">
    <property type="entry name" value="Myosin_head_motor_dom-like"/>
</dbReference>
<evidence type="ECO:0000256" key="11">
    <source>
        <dbReference type="ARBA" id="ARBA00023180"/>
    </source>
</evidence>
<dbReference type="PANTHER" id="PTHR22914:SF45">
    <property type="entry name" value="CHITIN SYNTHASE"/>
    <property type="match status" value="1"/>
</dbReference>
<dbReference type="SUPFAM" id="SSF52540">
    <property type="entry name" value="P-loop containing nucleoside triphosphate hydrolases"/>
    <property type="match status" value="1"/>
</dbReference>
<keyword evidence="9 14" id="KW-0472">Membrane</keyword>
<dbReference type="InterPro" id="IPR014876">
    <property type="entry name" value="DEK_C"/>
</dbReference>
<evidence type="ECO:0000256" key="12">
    <source>
        <dbReference type="PROSITE-ProRule" id="PRU00782"/>
    </source>
</evidence>
<dbReference type="GO" id="GO:0006031">
    <property type="term" value="P:chitin biosynthetic process"/>
    <property type="evidence" value="ECO:0007669"/>
    <property type="project" value="TreeGrafter"/>
</dbReference>
<dbReference type="InterPro" id="IPR036961">
    <property type="entry name" value="Kinesin_motor_dom_sf"/>
</dbReference>
<reference evidence="18" key="1">
    <citation type="submission" date="2013-08" db="EMBL/GenBank/DDBJ databases">
        <title>Gene expansion shapes genome architecture in the human pathogen Lichtheimia corymbifera: an evolutionary genomics analysis in the ancient terrestrial Mucorales (Mucoromycotina).</title>
        <authorList>
            <person name="Schwartze V.U."/>
            <person name="Winter S."/>
            <person name="Shelest E."/>
            <person name="Marcet-Houben M."/>
            <person name="Horn F."/>
            <person name="Wehner S."/>
            <person name="Hoffmann K."/>
            <person name="Riege K."/>
            <person name="Sammeth M."/>
            <person name="Nowrousian M."/>
            <person name="Valiante V."/>
            <person name="Linde J."/>
            <person name="Jacobsen I.D."/>
            <person name="Marz M."/>
            <person name="Brakhage A.A."/>
            <person name="Gabaldon T."/>
            <person name="Bocker S."/>
            <person name="Voigt K."/>
        </authorList>
    </citation>
    <scope>NUCLEOTIDE SEQUENCE [LARGE SCALE GENOMIC DNA]</scope>
    <source>
        <strain evidence="18">FSU 9682</strain>
    </source>
</reference>
<dbReference type="Proteomes" id="UP000027586">
    <property type="component" value="Unassembled WGS sequence"/>
</dbReference>
<dbReference type="SMART" id="SM01117">
    <property type="entry name" value="Cyt-b5"/>
    <property type="match status" value="2"/>
</dbReference>
<evidence type="ECO:0000259" key="17">
    <source>
        <dbReference type="PROSITE" id="PS51998"/>
    </source>
</evidence>
<evidence type="ECO:0000313" key="19">
    <source>
        <dbReference type="Proteomes" id="UP000027586"/>
    </source>
</evidence>
<comment type="caution">
    <text evidence="12">Lacks conserved residue(s) required for the propagation of feature annotation.</text>
</comment>
<feature type="transmembrane region" description="Helical" evidence="14">
    <location>
        <begin position="884"/>
        <end position="906"/>
    </location>
</feature>
<dbReference type="GO" id="GO:0003779">
    <property type="term" value="F:actin binding"/>
    <property type="evidence" value="ECO:0007669"/>
    <property type="project" value="UniProtKB-KW"/>
</dbReference>
<dbReference type="PROSITE" id="PS50255">
    <property type="entry name" value="CYTOCHROME_B5_2"/>
    <property type="match status" value="1"/>
</dbReference>
<dbReference type="PANTHER" id="PTHR22914">
    <property type="entry name" value="CHITIN SYNTHASE"/>
    <property type="match status" value="1"/>
</dbReference>
<dbReference type="SMART" id="SM00242">
    <property type="entry name" value="MYSc"/>
    <property type="match status" value="1"/>
</dbReference>
<feature type="region of interest" description="Disordered" evidence="13">
    <location>
        <begin position="789"/>
        <end position="842"/>
    </location>
</feature>
<feature type="domain" description="Myosin motor" evidence="16">
    <location>
        <begin position="100"/>
        <end position="785"/>
    </location>
</feature>
<organism evidence="18 19">
    <name type="scientific">Lichtheimia corymbifera JMRC:FSU:9682</name>
    <dbReference type="NCBI Taxonomy" id="1263082"/>
    <lineage>
        <taxon>Eukaryota</taxon>
        <taxon>Fungi</taxon>
        <taxon>Fungi incertae sedis</taxon>
        <taxon>Mucoromycota</taxon>
        <taxon>Mucoromycotina</taxon>
        <taxon>Mucoromycetes</taxon>
        <taxon>Mucorales</taxon>
        <taxon>Lichtheimiaceae</taxon>
        <taxon>Lichtheimia</taxon>
    </lineage>
</organism>
<feature type="transmembrane region" description="Helical" evidence="14">
    <location>
        <begin position="1189"/>
        <end position="1211"/>
    </location>
</feature>
<dbReference type="InterPro" id="IPR027417">
    <property type="entry name" value="P-loop_NTPase"/>
</dbReference>
<comment type="similarity">
    <text evidence="12">Belongs to the TRAFAC class myosin-kinesin ATPase superfamily. Myosin family.</text>
</comment>
<dbReference type="SUPFAM" id="SSF109715">
    <property type="entry name" value="DEK C-terminal domain"/>
    <property type="match status" value="1"/>
</dbReference>
<evidence type="ECO:0000256" key="13">
    <source>
        <dbReference type="SAM" id="MobiDB-lite"/>
    </source>
</evidence>
<dbReference type="Gene3D" id="3.10.120.10">
    <property type="entry name" value="Cytochrome b5-like heme/steroid binding domain"/>
    <property type="match status" value="1"/>
</dbReference>
<dbReference type="GO" id="GO:0004100">
    <property type="term" value="F:chitin synthase activity"/>
    <property type="evidence" value="ECO:0007669"/>
    <property type="project" value="UniProtKB-EC"/>
</dbReference>
<evidence type="ECO:0000259" key="16">
    <source>
        <dbReference type="PROSITE" id="PS51456"/>
    </source>
</evidence>
<keyword evidence="6 14" id="KW-0812">Transmembrane</keyword>
<feature type="region of interest" description="Disordered" evidence="13">
    <location>
        <begin position="1726"/>
        <end position="1746"/>
    </location>
</feature>
<dbReference type="PROSITE" id="PS51456">
    <property type="entry name" value="MYOSIN_MOTOR"/>
    <property type="match status" value="1"/>
</dbReference>
<keyword evidence="12" id="KW-0067">ATP-binding</keyword>
<keyword evidence="12" id="KW-0547">Nucleotide-binding</keyword>
<keyword evidence="11" id="KW-0325">Glycoprotein</keyword>
<keyword evidence="4" id="KW-0328">Glycosyltransferase</keyword>
<feature type="transmembrane region" description="Helical" evidence="14">
    <location>
        <begin position="1581"/>
        <end position="1602"/>
    </location>
</feature>
<dbReference type="SUPFAM" id="SSF53448">
    <property type="entry name" value="Nucleotide-diphospho-sugar transferases"/>
    <property type="match status" value="1"/>
</dbReference>
<keyword evidence="12" id="KW-0009">Actin-binding</keyword>
<evidence type="ECO:0000256" key="1">
    <source>
        <dbReference type="ARBA" id="ARBA00004651"/>
    </source>
</evidence>
<dbReference type="Pfam" id="PF00173">
    <property type="entry name" value="Cyt-b5"/>
    <property type="match status" value="1"/>
</dbReference>
<dbReference type="GO" id="GO:0005886">
    <property type="term" value="C:plasma membrane"/>
    <property type="evidence" value="ECO:0007669"/>
    <property type="project" value="UniProtKB-SubCell"/>
</dbReference>
<dbReference type="EC" id="2.4.1.16" evidence="2"/>
<evidence type="ECO:0000259" key="15">
    <source>
        <dbReference type="PROSITE" id="PS50255"/>
    </source>
</evidence>
<dbReference type="GO" id="GO:0003774">
    <property type="term" value="F:cytoskeletal motor activity"/>
    <property type="evidence" value="ECO:0007669"/>
    <property type="project" value="UniProtKB-UniRule"/>
</dbReference>
<dbReference type="Gene3D" id="1.10.10.60">
    <property type="entry name" value="Homeodomain-like"/>
    <property type="match status" value="1"/>
</dbReference>
<keyword evidence="19" id="KW-1185">Reference proteome</keyword>
<feature type="region of interest" description="Disordered" evidence="13">
    <location>
        <begin position="616"/>
        <end position="650"/>
    </location>
</feature>
<dbReference type="InterPro" id="IPR001199">
    <property type="entry name" value="Cyt_B5-like_heme/steroid-bd"/>
</dbReference>
<evidence type="ECO:0000256" key="14">
    <source>
        <dbReference type="SAM" id="Phobius"/>
    </source>
</evidence>
<feature type="domain" description="DEK-C" evidence="17">
    <location>
        <begin position="1856"/>
        <end position="1911"/>
    </location>
</feature>
<dbReference type="InterPro" id="IPR029044">
    <property type="entry name" value="Nucleotide-diphossugar_trans"/>
</dbReference>
<dbReference type="InterPro" id="IPR036400">
    <property type="entry name" value="Cyt_B5-like_heme/steroid_sf"/>
</dbReference>
<feature type="compositionally biased region" description="Polar residues" evidence="13">
    <location>
        <begin position="794"/>
        <end position="803"/>
    </location>
</feature>
<keyword evidence="3" id="KW-1003">Cell membrane</keyword>
<keyword evidence="7 14" id="KW-1133">Transmembrane helix</keyword>
<evidence type="ECO:0000256" key="8">
    <source>
        <dbReference type="ARBA" id="ARBA00023123"/>
    </source>
</evidence>
<dbReference type="EMBL" id="CBTN010000033">
    <property type="protein sequence ID" value="CDH55850.1"/>
    <property type="molecule type" value="Genomic_DNA"/>
</dbReference>
<keyword evidence="8 12" id="KW-0518">Myosin</keyword>
<feature type="compositionally biased region" description="Polar residues" evidence="13">
    <location>
        <begin position="830"/>
        <end position="842"/>
    </location>
</feature>
<dbReference type="Pfam" id="PF03142">
    <property type="entry name" value="Chitin_synth_2"/>
    <property type="match status" value="1"/>
</dbReference>
<protein>
    <recommendedName>
        <fullName evidence="2">chitin synthase</fullName>
        <ecNumber evidence="2">2.4.1.16</ecNumber>
    </recommendedName>
</protein>
<feature type="transmembrane region" description="Helical" evidence="14">
    <location>
        <begin position="918"/>
        <end position="939"/>
    </location>
</feature>
<accession>A0A068S1H0</accession>
<dbReference type="GO" id="GO:0016459">
    <property type="term" value="C:myosin complex"/>
    <property type="evidence" value="ECO:0007669"/>
    <property type="project" value="UniProtKB-KW"/>
</dbReference>
<evidence type="ECO:0000256" key="4">
    <source>
        <dbReference type="ARBA" id="ARBA00022676"/>
    </source>
</evidence>
<dbReference type="PRINTS" id="PR00193">
    <property type="entry name" value="MYOSINHEAVY"/>
</dbReference>